<dbReference type="GO" id="GO:0016791">
    <property type="term" value="F:phosphatase activity"/>
    <property type="evidence" value="ECO:0007669"/>
    <property type="project" value="TreeGrafter"/>
</dbReference>
<evidence type="ECO:0000259" key="1">
    <source>
        <dbReference type="Pfam" id="PF00149"/>
    </source>
</evidence>
<protein>
    <recommendedName>
        <fullName evidence="1">Calcineurin-like phosphoesterase domain-containing protein</fullName>
    </recommendedName>
</protein>
<reference evidence="2" key="1">
    <citation type="submission" date="2018-05" db="EMBL/GenBank/DDBJ databases">
        <authorList>
            <person name="Lanie J.A."/>
            <person name="Ng W.-L."/>
            <person name="Kazmierczak K.M."/>
            <person name="Andrzejewski T.M."/>
            <person name="Davidsen T.M."/>
            <person name="Wayne K.J."/>
            <person name="Tettelin H."/>
            <person name="Glass J.I."/>
            <person name="Rusch D."/>
            <person name="Podicherti R."/>
            <person name="Tsui H.-C.T."/>
            <person name="Winkler M.E."/>
        </authorList>
    </citation>
    <scope>NUCLEOTIDE SEQUENCE</scope>
</reference>
<dbReference type="InterPro" id="IPR004843">
    <property type="entry name" value="Calcineurin-like_PHP"/>
</dbReference>
<dbReference type="InterPro" id="IPR006186">
    <property type="entry name" value="Ser/Thr-sp_prot-phosphatase"/>
</dbReference>
<evidence type="ECO:0000313" key="2">
    <source>
        <dbReference type="EMBL" id="SVE29059.1"/>
    </source>
</evidence>
<dbReference type="SUPFAM" id="SSF56300">
    <property type="entry name" value="Metallo-dependent phosphatases"/>
    <property type="match status" value="1"/>
</dbReference>
<dbReference type="PANTHER" id="PTHR42850:SF7">
    <property type="entry name" value="BIS(5'-NUCLEOSYL)-TETRAPHOSPHATASE PRPE [ASYMMETRICAL]"/>
    <property type="match status" value="1"/>
</dbReference>
<dbReference type="PANTHER" id="PTHR42850">
    <property type="entry name" value="METALLOPHOSPHOESTERASE"/>
    <property type="match status" value="1"/>
</dbReference>
<gene>
    <name evidence="2" type="ORF">METZ01_LOCUS481913</name>
</gene>
<dbReference type="Pfam" id="PF00149">
    <property type="entry name" value="Metallophos"/>
    <property type="match status" value="1"/>
</dbReference>
<dbReference type="InterPro" id="IPR029052">
    <property type="entry name" value="Metallo-depent_PP-like"/>
</dbReference>
<organism evidence="2">
    <name type="scientific">marine metagenome</name>
    <dbReference type="NCBI Taxonomy" id="408172"/>
    <lineage>
        <taxon>unclassified sequences</taxon>
        <taxon>metagenomes</taxon>
        <taxon>ecological metagenomes</taxon>
    </lineage>
</organism>
<name>A0A383CAH4_9ZZZZ</name>
<proteinExistence type="predicted"/>
<dbReference type="InterPro" id="IPR050126">
    <property type="entry name" value="Ap4A_hydrolase"/>
</dbReference>
<feature type="domain" description="Calcineurin-like phosphoesterase" evidence="1">
    <location>
        <begin position="8"/>
        <end position="110"/>
    </location>
</feature>
<dbReference type="AlphaFoldDB" id="A0A383CAH4"/>
<feature type="non-terminal residue" evidence="2">
    <location>
        <position position="128"/>
    </location>
</feature>
<dbReference type="GO" id="GO:0005737">
    <property type="term" value="C:cytoplasm"/>
    <property type="evidence" value="ECO:0007669"/>
    <property type="project" value="TreeGrafter"/>
</dbReference>
<dbReference type="EMBL" id="UINC01207105">
    <property type="protein sequence ID" value="SVE29059.1"/>
    <property type="molecule type" value="Genomic_DNA"/>
</dbReference>
<dbReference type="PRINTS" id="PR00114">
    <property type="entry name" value="STPHPHTASE"/>
</dbReference>
<dbReference type="Gene3D" id="3.60.21.10">
    <property type="match status" value="1"/>
</dbReference>
<accession>A0A383CAH4</accession>
<sequence>MTMQFYDLIGDIHGQALELVQLLEKLSYNKKDNVWQHQDRKMIFLGDFIDRGNQQKEVLDIVRPMIDQGFALSVMGNHEYNAIAYYTEDGKGGHYRAHNEKNINQHKAFLKVYEDNPKQHKDIIEWFK</sequence>